<dbReference type="RefSeq" id="WP_211682164.1">
    <property type="nucleotide sequence ID" value="NZ_JAGRQH010000005.1"/>
</dbReference>
<proteinExistence type="predicted"/>
<organism evidence="1 2">
    <name type="scientific">Neokomagataea anthophila</name>
    <dbReference type="NCBI Taxonomy" id="2826925"/>
    <lineage>
        <taxon>Bacteria</taxon>
        <taxon>Pseudomonadati</taxon>
        <taxon>Pseudomonadota</taxon>
        <taxon>Alphaproteobacteria</taxon>
        <taxon>Acetobacterales</taxon>
        <taxon>Acetobacteraceae</taxon>
        <taxon>Neokomagataea</taxon>
    </lineage>
</organism>
<evidence type="ECO:0000313" key="1">
    <source>
        <dbReference type="EMBL" id="MBR0560077.1"/>
    </source>
</evidence>
<accession>A0ABS5E846</accession>
<dbReference type="EMBL" id="JAGRQH010000005">
    <property type="protein sequence ID" value="MBR0560077.1"/>
    <property type="molecule type" value="Genomic_DNA"/>
</dbReference>
<protein>
    <submittedName>
        <fullName evidence="1">Uncharacterized protein</fullName>
    </submittedName>
</protein>
<name>A0ABS5E846_9PROT</name>
<evidence type="ECO:0000313" key="2">
    <source>
        <dbReference type="Proteomes" id="UP000677812"/>
    </source>
</evidence>
<keyword evidence="2" id="KW-1185">Reference proteome</keyword>
<sequence length="68" mass="7921">MSASEIDPDKEKAFDLLEQAARQLWKSMGLANKYSPSEYRSLMETRSEISEFCFVQHQKRHLALSNNK</sequence>
<gene>
    <name evidence="1" type="ORF">KB213_08425</name>
</gene>
<reference evidence="1 2" key="1">
    <citation type="submission" date="2021-04" db="EMBL/GenBank/DDBJ databases">
        <title>The complete genome sequence of Neokomagataea sp. TBRC 2177.</title>
        <authorList>
            <person name="Charoenyingcharoen P."/>
            <person name="Yukphan P."/>
        </authorList>
    </citation>
    <scope>NUCLEOTIDE SEQUENCE [LARGE SCALE GENOMIC DNA]</scope>
    <source>
        <strain evidence="1 2">TBRC 2177</strain>
    </source>
</reference>
<dbReference type="Proteomes" id="UP000677812">
    <property type="component" value="Unassembled WGS sequence"/>
</dbReference>
<comment type="caution">
    <text evidence="1">The sequence shown here is derived from an EMBL/GenBank/DDBJ whole genome shotgun (WGS) entry which is preliminary data.</text>
</comment>